<name>A0A1Y1ZUI0_9PLEO</name>
<proteinExistence type="predicted"/>
<protein>
    <submittedName>
        <fullName evidence="2">Uncharacterized protein</fullName>
    </submittedName>
</protein>
<accession>A0A1Y1ZUI0</accession>
<gene>
    <name evidence="2" type="ORF">BCR34DRAFT_599529</name>
</gene>
<keyword evidence="3" id="KW-1185">Reference proteome</keyword>
<evidence type="ECO:0000313" key="3">
    <source>
        <dbReference type="Proteomes" id="UP000193144"/>
    </source>
</evidence>
<dbReference type="Proteomes" id="UP000193144">
    <property type="component" value="Unassembled WGS sequence"/>
</dbReference>
<feature type="transmembrane region" description="Helical" evidence="1">
    <location>
        <begin position="180"/>
        <end position="201"/>
    </location>
</feature>
<evidence type="ECO:0000256" key="1">
    <source>
        <dbReference type="SAM" id="Phobius"/>
    </source>
</evidence>
<comment type="caution">
    <text evidence="2">The sequence shown here is derived from an EMBL/GenBank/DDBJ whole genome shotgun (WGS) entry which is preliminary data.</text>
</comment>
<organism evidence="2 3">
    <name type="scientific">Clohesyomyces aquaticus</name>
    <dbReference type="NCBI Taxonomy" id="1231657"/>
    <lineage>
        <taxon>Eukaryota</taxon>
        <taxon>Fungi</taxon>
        <taxon>Dikarya</taxon>
        <taxon>Ascomycota</taxon>
        <taxon>Pezizomycotina</taxon>
        <taxon>Dothideomycetes</taxon>
        <taxon>Pleosporomycetidae</taxon>
        <taxon>Pleosporales</taxon>
        <taxon>Lindgomycetaceae</taxon>
        <taxon>Clohesyomyces</taxon>
    </lineage>
</organism>
<sequence length="279" mass="29940">MASLLTTSLIRFFSGSPKIPEAKYKSVITKWGISAALNISTDGYVLADLANSTTNSTEPPQNSSSQTVCYIFDIGEKVHGQLTNGSSYAMDASETVAILLSLQLTDTLARVHVADAQRGFLVLGSFNATVANVTPLHGLGGIATSFNGTQIPLDQVNNAIPAGITFNVGRYGYGYGFRSATTYFGIAVLLGHIVLTIIYIGYALYDFFFVTHWTSSAWGGIGELITLCLDSRPSDEMQNTCVGIGEKETWRKRIFIRETGTTHVGVVVEKGMEGGLGEL</sequence>
<keyword evidence="1" id="KW-1133">Transmembrane helix</keyword>
<dbReference type="EMBL" id="MCFA01000037">
    <property type="protein sequence ID" value="ORY13923.1"/>
    <property type="molecule type" value="Genomic_DNA"/>
</dbReference>
<keyword evidence="1" id="KW-0812">Transmembrane</keyword>
<reference evidence="2 3" key="1">
    <citation type="submission" date="2016-07" db="EMBL/GenBank/DDBJ databases">
        <title>Pervasive Adenine N6-methylation of Active Genes in Fungi.</title>
        <authorList>
            <consortium name="DOE Joint Genome Institute"/>
            <person name="Mondo S.J."/>
            <person name="Dannebaum R.O."/>
            <person name="Kuo R.C."/>
            <person name="Labutti K."/>
            <person name="Haridas S."/>
            <person name="Kuo A."/>
            <person name="Salamov A."/>
            <person name="Ahrendt S.R."/>
            <person name="Lipzen A."/>
            <person name="Sullivan W."/>
            <person name="Andreopoulos W.B."/>
            <person name="Clum A."/>
            <person name="Lindquist E."/>
            <person name="Daum C."/>
            <person name="Ramamoorthy G.K."/>
            <person name="Gryganskyi A."/>
            <person name="Culley D."/>
            <person name="Magnuson J.K."/>
            <person name="James T.Y."/>
            <person name="O'Malley M.A."/>
            <person name="Stajich J.E."/>
            <person name="Spatafora J.W."/>
            <person name="Visel A."/>
            <person name="Grigoriev I.V."/>
        </authorList>
    </citation>
    <scope>NUCLEOTIDE SEQUENCE [LARGE SCALE GENOMIC DNA]</scope>
    <source>
        <strain evidence="2 3">CBS 115471</strain>
    </source>
</reference>
<keyword evidence="1" id="KW-0472">Membrane</keyword>
<dbReference type="OrthoDB" id="5342924at2759"/>
<dbReference type="AlphaFoldDB" id="A0A1Y1ZUI0"/>
<evidence type="ECO:0000313" key="2">
    <source>
        <dbReference type="EMBL" id="ORY13923.1"/>
    </source>
</evidence>